<dbReference type="STRING" id="1122206.SAMN02745753_03393"/>
<name>A0A1M5HNW4_9GAMM</name>
<keyword evidence="3" id="KW-1185">Reference proteome</keyword>
<accession>A0A1M5HNW4</accession>
<feature type="signal peptide" evidence="1">
    <location>
        <begin position="1"/>
        <end position="20"/>
    </location>
</feature>
<feature type="chain" id="PRO_5013200400" evidence="1">
    <location>
        <begin position="21"/>
        <end position="204"/>
    </location>
</feature>
<dbReference type="InterPro" id="IPR014582">
    <property type="entry name" value="UCP033535_lipo"/>
</dbReference>
<keyword evidence="1" id="KW-0732">Signal</keyword>
<gene>
    <name evidence="2" type="ORF">SAMN02745753_03393</name>
</gene>
<sequence length="204" mass="22509">MSYKKIFQFIGLIACLNLLTACTVTDLDADGNPIIPKDPNAAVSFADFTLSEVADQLWEPKVFPEATQEFTPWESIKSQLDAQQIDTKQSFFVRLDGTIESVDLGKMRGAITIKVGDTNIDLQVGRIIKGNAIRDASKYVLFDDFKNQIRFAQISREFNNRAMASVGEPDSSWVGEKATVIAAITIDQNTISDAVPMQIIRGGK</sequence>
<organism evidence="2 3">
    <name type="scientific">Marinomonas polaris DSM 16579</name>
    <dbReference type="NCBI Taxonomy" id="1122206"/>
    <lineage>
        <taxon>Bacteria</taxon>
        <taxon>Pseudomonadati</taxon>
        <taxon>Pseudomonadota</taxon>
        <taxon>Gammaproteobacteria</taxon>
        <taxon>Oceanospirillales</taxon>
        <taxon>Oceanospirillaceae</taxon>
        <taxon>Marinomonas</taxon>
    </lineage>
</organism>
<dbReference type="PROSITE" id="PS51257">
    <property type="entry name" value="PROKAR_LIPOPROTEIN"/>
    <property type="match status" value="1"/>
</dbReference>
<protein>
    <submittedName>
        <fullName evidence="2">Predicted lipoprotein</fullName>
    </submittedName>
</protein>
<dbReference type="OrthoDB" id="156515at2"/>
<dbReference type="SUPFAM" id="SSF141318">
    <property type="entry name" value="TM0957-like"/>
    <property type="match status" value="1"/>
</dbReference>
<dbReference type="EMBL" id="FQVF01000017">
    <property type="protein sequence ID" value="SHG17588.1"/>
    <property type="molecule type" value="Genomic_DNA"/>
</dbReference>
<keyword evidence="2" id="KW-0449">Lipoprotein</keyword>
<evidence type="ECO:0000313" key="2">
    <source>
        <dbReference type="EMBL" id="SHG17588.1"/>
    </source>
</evidence>
<dbReference type="Pfam" id="PF10054">
    <property type="entry name" value="DUF2291"/>
    <property type="match status" value="1"/>
</dbReference>
<proteinExistence type="predicted"/>
<dbReference type="RefSeq" id="WP_072840862.1">
    <property type="nucleotide sequence ID" value="NZ_FQVF01000017.1"/>
</dbReference>
<dbReference type="Proteomes" id="UP000184517">
    <property type="component" value="Unassembled WGS sequence"/>
</dbReference>
<evidence type="ECO:0000256" key="1">
    <source>
        <dbReference type="SAM" id="SignalP"/>
    </source>
</evidence>
<dbReference type="PIRSF" id="PIRSF033535">
    <property type="entry name" value="UCP033535_plp"/>
    <property type="match status" value="1"/>
</dbReference>
<evidence type="ECO:0000313" key="3">
    <source>
        <dbReference type="Proteomes" id="UP000184517"/>
    </source>
</evidence>
<reference evidence="3" key="1">
    <citation type="submission" date="2016-11" db="EMBL/GenBank/DDBJ databases">
        <authorList>
            <person name="Varghese N."/>
            <person name="Submissions S."/>
        </authorList>
    </citation>
    <scope>NUCLEOTIDE SEQUENCE [LARGE SCALE GENOMIC DNA]</scope>
    <source>
        <strain evidence="3">DSM 16579</strain>
    </source>
</reference>
<dbReference type="InterPro" id="IPR036215">
    <property type="entry name" value="TM0957-like_sf"/>
</dbReference>
<dbReference type="AlphaFoldDB" id="A0A1M5HNW4"/>